<protein>
    <submittedName>
        <fullName evidence="2">Transporter substrate-binding domain-containing protein</fullName>
    </submittedName>
</protein>
<feature type="domain" description="Solute-binding protein family 3/N-terminal" evidence="1">
    <location>
        <begin position="6"/>
        <end position="218"/>
    </location>
</feature>
<gene>
    <name evidence="2" type="ORF">GKC30_14175</name>
</gene>
<sequence>MQAIVYPPLVYANGDRLWGVVPEVVREIQHLAGDDSELEEVPWLRAFERAKTEPMHALFAIVRIPEREPLFKWVGPVFEEGDYFFKRKGSPLEIKTLEDAMAVERIAARKDGYTHKAMAARGFTNLDIGPSYDSSYLKLHQGRVDLVLMGERTYRYMVSHAGLDPDDFERTEYLFNESSAWLAFSLDVPDEMVAQWQQALDTIKANGVYDAIMERNFAH</sequence>
<reference evidence="2 3" key="1">
    <citation type="submission" date="2019-11" db="EMBL/GenBank/DDBJ databases">
        <title>Pseudodesulfovibrio alkaliphilus, sp. nov., an alkaliphilic sulfate-reducing bacteria from mud volcano of Taman peninsula, Russia.</title>
        <authorList>
            <person name="Frolova A."/>
            <person name="Merkel A.Y."/>
            <person name="Slobodkin A.I."/>
        </authorList>
    </citation>
    <scope>NUCLEOTIDE SEQUENCE [LARGE SCALE GENOMIC DNA]</scope>
    <source>
        <strain evidence="2 3">F-1</strain>
    </source>
</reference>
<dbReference type="PANTHER" id="PTHR38834:SF3">
    <property type="entry name" value="SOLUTE-BINDING PROTEIN FAMILY 3_N-TERMINAL DOMAIN-CONTAINING PROTEIN"/>
    <property type="match status" value="1"/>
</dbReference>
<dbReference type="Pfam" id="PF00497">
    <property type="entry name" value="SBP_bac_3"/>
    <property type="match status" value="1"/>
</dbReference>
<accession>A0A7K1KS80</accession>
<dbReference type="Gene3D" id="3.40.190.10">
    <property type="entry name" value="Periplasmic binding protein-like II"/>
    <property type="match status" value="2"/>
</dbReference>
<dbReference type="AlphaFoldDB" id="A0A7K1KS80"/>
<dbReference type="PANTHER" id="PTHR38834">
    <property type="entry name" value="PERIPLASMIC SUBSTRATE BINDING PROTEIN FAMILY 3"/>
    <property type="match status" value="1"/>
</dbReference>
<proteinExistence type="predicted"/>
<evidence type="ECO:0000259" key="1">
    <source>
        <dbReference type="Pfam" id="PF00497"/>
    </source>
</evidence>
<comment type="caution">
    <text evidence="2">The sequence shown here is derived from an EMBL/GenBank/DDBJ whole genome shotgun (WGS) entry which is preliminary data.</text>
</comment>
<organism evidence="2 3">
    <name type="scientific">Pseudodesulfovibrio alkaliphilus</name>
    <dbReference type="NCBI Taxonomy" id="2661613"/>
    <lineage>
        <taxon>Bacteria</taxon>
        <taxon>Pseudomonadati</taxon>
        <taxon>Thermodesulfobacteriota</taxon>
        <taxon>Desulfovibrionia</taxon>
        <taxon>Desulfovibrionales</taxon>
        <taxon>Desulfovibrionaceae</taxon>
    </lineage>
</organism>
<evidence type="ECO:0000313" key="2">
    <source>
        <dbReference type="EMBL" id="MUM78782.1"/>
    </source>
</evidence>
<keyword evidence="3" id="KW-1185">Reference proteome</keyword>
<dbReference type="EMBL" id="WODC01000012">
    <property type="protein sequence ID" value="MUM78782.1"/>
    <property type="molecule type" value="Genomic_DNA"/>
</dbReference>
<name>A0A7K1KS80_9BACT</name>
<dbReference type="Proteomes" id="UP000461162">
    <property type="component" value="Unassembled WGS sequence"/>
</dbReference>
<dbReference type="SUPFAM" id="SSF53850">
    <property type="entry name" value="Periplasmic binding protein-like II"/>
    <property type="match status" value="1"/>
</dbReference>
<dbReference type="InterPro" id="IPR001638">
    <property type="entry name" value="Solute-binding_3/MltF_N"/>
</dbReference>
<evidence type="ECO:0000313" key="3">
    <source>
        <dbReference type="Proteomes" id="UP000461162"/>
    </source>
</evidence>